<evidence type="ECO:0000313" key="3">
    <source>
        <dbReference type="Proteomes" id="UP000236333"/>
    </source>
</evidence>
<feature type="compositionally biased region" description="Low complexity" evidence="1">
    <location>
        <begin position="34"/>
        <end position="47"/>
    </location>
</feature>
<dbReference type="EMBL" id="PGGS01000080">
    <property type="protein sequence ID" value="PNH09715.1"/>
    <property type="molecule type" value="Genomic_DNA"/>
</dbReference>
<proteinExistence type="predicted"/>
<dbReference type="Gene3D" id="3.10.390.10">
    <property type="entry name" value="SAND domain-like"/>
    <property type="match status" value="1"/>
</dbReference>
<name>A0A2J8AB18_9CHLO</name>
<feature type="region of interest" description="Disordered" evidence="1">
    <location>
        <begin position="22"/>
        <end position="78"/>
    </location>
</feature>
<accession>A0A2J8AB18</accession>
<sequence>MLGQHSFRVPISDRAAVTAVKARVRSPPEDRAALRSAMRSAAAMRRAQSGGKRSQSGKRRQPVAGGLTEQPAAVAGSRTIREKIEEERKFSWAAAATTAAASGAQHPFGKQQPRAPAEAPDRPSAVAGTPPEDALAPPEGLRGASFCGLMRWHHAELHVLREVFKAAFPAHDSTAGTADGRRIALYASDTAAPDEPLRRFDGVRLYTNKQGRWRMSCVTDLIKSLTLPPDTTHLALWRLPDGRLVVSPRTEDERVRAGRTAKGMERANPSLSGVLPDGWRVARGKVYDANGIVDASVEASCRARNAHFTPAAERAEQDAWLVEWVKVHGTRAWEAAVPEFQERFPTAKLRSKPNQTLANKYGRAKQRGGEGTQLAAEAAPPAPMAGVPGLGVQLRAQSEQQLEAASGARTTGSSPPLATSDADLPARMEVVCKGVSGTLLPARMVVVCGCPSCAQLDQGDPARTFLPTPWEQHCGAGAYRQWNRSIRAVLPDGGSMALHKFFLQTYGVTFTKATPECPPGKIFGPAGDT</sequence>
<reference evidence="2 3" key="1">
    <citation type="journal article" date="2017" name="Mol. Biol. Evol.">
        <title>The 4-celled Tetrabaena socialis nuclear genome reveals the essential components for genetic control of cell number at the origin of multicellularity in the volvocine lineage.</title>
        <authorList>
            <person name="Featherston J."/>
            <person name="Arakaki Y."/>
            <person name="Hanschen E.R."/>
            <person name="Ferris P.J."/>
            <person name="Michod R.E."/>
            <person name="Olson B.J.S.C."/>
            <person name="Nozaki H."/>
            <person name="Durand P.M."/>
        </authorList>
    </citation>
    <scope>NUCLEOTIDE SEQUENCE [LARGE SCALE GENOMIC DNA]</scope>
    <source>
        <strain evidence="2 3">NIES-571</strain>
    </source>
</reference>
<organism evidence="2 3">
    <name type="scientific">Tetrabaena socialis</name>
    <dbReference type="NCBI Taxonomy" id="47790"/>
    <lineage>
        <taxon>Eukaryota</taxon>
        <taxon>Viridiplantae</taxon>
        <taxon>Chlorophyta</taxon>
        <taxon>core chlorophytes</taxon>
        <taxon>Chlorophyceae</taxon>
        <taxon>CS clade</taxon>
        <taxon>Chlamydomonadales</taxon>
        <taxon>Tetrabaenaceae</taxon>
        <taxon>Tetrabaena</taxon>
    </lineage>
</organism>
<feature type="region of interest" description="Disordered" evidence="1">
    <location>
        <begin position="250"/>
        <end position="270"/>
    </location>
</feature>
<feature type="compositionally biased region" description="Polar residues" evidence="1">
    <location>
        <begin position="397"/>
        <end position="417"/>
    </location>
</feature>
<gene>
    <name evidence="2" type="ORF">TSOC_003616</name>
</gene>
<feature type="region of interest" description="Disordered" evidence="1">
    <location>
        <begin position="95"/>
        <end position="139"/>
    </location>
</feature>
<dbReference type="InterPro" id="IPR010919">
    <property type="entry name" value="SAND-like_dom_sf"/>
</dbReference>
<feature type="region of interest" description="Disordered" evidence="1">
    <location>
        <begin position="397"/>
        <end position="421"/>
    </location>
</feature>
<evidence type="ECO:0000313" key="2">
    <source>
        <dbReference type="EMBL" id="PNH09715.1"/>
    </source>
</evidence>
<keyword evidence="3" id="KW-1185">Reference proteome</keyword>
<dbReference type="AlphaFoldDB" id="A0A2J8AB18"/>
<protein>
    <submittedName>
        <fullName evidence="2">Uncharacterized protein</fullName>
    </submittedName>
</protein>
<comment type="caution">
    <text evidence="2">The sequence shown here is derived from an EMBL/GenBank/DDBJ whole genome shotgun (WGS) entry which is preliminary data.</text>
</comment>
<dbReference type="Proteomes" id="UP000236333">
    <property type="component" value="Unassembled WGS sequence"/>
</dbReference>
<evidence type="ECO:0000256" key="1">
    <source>
        <dbReference type="SAM" id="MobiDB-lite"/>
    </source>
</evidence>